<dbReference type="AlphaFoldDB" id="A0A239DT57"/>
<keyword evidence="2" id="KW-1185">Reference proteome</keyword>
<accession>A0A239DT57</accession>
<organism evidence="1 2">
    <name type="scientific">Anaerovirgula multivorans</name>
    <dbReference type="NCBI Taxonomy" id="312168"/>
    <lineage>
        <taxon>Bacteria</taxon>
        <taxon>Bacillati</taxon>
        <taxon>Bacillota</taxon>
        <taxon>Clostridia</taxon>
        <taxon>Peptostreptococcales</taxon>
        <taxon>Natronincolaceae</taxon>
        <taxon>Anaerovirgula</taxon>
    </lineage>
</organism>
<gene>
    <name evidence="1" type="ORF">SAMN05446037_1008136</name>
</gene>
<evidence type="ECO:0000313" key="1">
    <source>
        <dbReference type="EMBL" id="SNS35815.1"/>
    </source>
</evidence>
<dbReference type="EMBL" id="FZOJ01000008">
    <property type="protein sequence ID" value="SNS35815.1"/>
    <property type="molecule type" value="Genomic_DNA"/>
</dbReference>
<dbReference type="Proteomes" id="UP000198304">
    <property type="component" value="Unassembled WGS sequence"/>
</dbReference>
<evidence type="ECO:0000313" key="2">
    <source>
        <dbReference type="Proteomes" id="UP000198304"/>
    </source>
</evidence>
<name>A0A239DT57_9FIRM</name>
<reference evidence="1 2" key="1">
    <citation type="submission" date="2017-06" db="EMBL/GenBank/DDBJ databases">
        <authorList>
            <person name="Kim H.J."/>
            <person name="Triplett B.A."/>
        </authorList>
    </citation>
    <scope>NUCLEOTIDE SEQUENCE [LARGE SCALE GENOMIC DNA]</scope>
    <source>
        <strain evidence="1 2">SCA</strain>
    </source>
</reference>
<proteinExistence type="predicted"/>
<protein>
    <submittedName>
        <fullName evidence="1">Uncharacterized protein</fullName>
    </submittedName>
</protein>
<sequence length="31" mass="3716">MILDRFEGNIVVLEKEGEFLHIDNKHDPIFF</sequence>